<dbReference type="AlphaFoldDB" id="H3AXX1"/>
<dbReference type="GeneTree" id="ENSGT00950000183065"/>
<proteinExistence type="predicted"/>
<dbReference type="GO" id="GO:0035556">
    <property type="term" value="P:intracellular signal transduction"/>
    <property type="evidence" value="ECO:0007669"/>
    <property type="project" value="TreeGrafter"/>
</dbReference>
<feature type="coiled-coil region" evidence="1">
    <location>
        <begin position="110"/>
        <end position="163"/>
    </location>
</feature>
<dbReference type="Ensembl" id="ENSLACT00000014592.1">
    <property type="protein sequence ID" value="ENSLACP00000014492.1"/>
    <property type="gene ID" value="ENSLACG00000012752.1"/>
</dbReference>
<protein>
    <submittedName>
        <fullName evidence="3">Coiled-coil domain containing 68</fullName>
    </submittedName>
</protein>
<evidence type="ECO:0000313" key="3">
    <source>
        <dbReference type="Ensembl" id="ENSLACP00000014492.1"/>
    </source>
</evidence>
<organism evidence="3 4">
    <name type="scientific">Latimeria chalumnae</name>
    <name type="common">Coelacanth</name>
    <dbReference type="NCBI Taxonomy" id="7897"/>
    <lineage>
        <taxon>Eukaryota</taxon>
        <taxon>Metazoa</taxon>
        <taxon>Chordata</taxon>
        <taxon>Craniata</taxon>
        <taxon>Vertebrata</taxon>
        <taxon>Euteleostomi</taxon>
        <taxon>Coelacanthiformes</taxon>
        <taxon>Coelacanthidae</taxon>
        <taxon>Latimeria</taxon>
    </lineage>
</organism>
<reference evidence="3" key="2">
    <citation type="submission" date="2025-08" db="UniProtKB">
        <authorList>
            <consortium name="Ensembl"/>
        </authorList>
    </citation>
    <scope>IDENTIFICATION</scope>
</reference>
<keyword evidence="1" id="KW-0175">Coiled coil</keyword>
<dbReference type="HOGENOM" id="CLU_071853_0_0_1"/>
<dbReference type="Proteomes" id="UP000008672">
    <property type="component" value="Unassembled WGS sequence"/>
</dbReference>
<dbReference type="eggNOG" id="ENOG502RXID">
    <property type="taxonomic scope" value="Eukaryota"/>
</dbReference>
<dbReference type="InParanoid" id="H3AXX1"/>
<dbReference type="InterPro" id="IPR051375">
    <property type="entry name" value="Tuftelin_GRINL1A/MYZAP/CCD68"/>
</dbReference>
<dbReference type="EMBL" id="AFYH01058222">
    <property type="status" value="NOT_ANNOTATED_CDS"/>
    <property type="molecule type" value="Genomic_DNA"/>
</dbReference>
<feature type="region of interest" description="Disordered" evidence="2">
    <location>
        <begin position="1"/>
        <end position="21"/>
    </location>
</feature>
<dbReference type="Bgee" id="ENSLACG00000012752">
    <property type="expression patterns" value="Expressed in pectoral fin and 3 other cell types or tissues"/>
</dbReference>
<evidence type="ECO:0000313" key="4">
    <source>
        <dbReference type="Proteomes" id="UP000008672"/>
    </source>
</evidence>
<dbReference type="PANTHER" id="PTHR23171:SF3">
    <property type="entry name" value="COILED-COIL DOMAIN-CONTAINING PROTEIN 68"/>
    <property type="match status" value="1"/>
</dbReference>
<evidence type="ECO:0000256" key="1">
    <source>
        <dbReference type="SAM" id="Coils"/>
    </source>
</evidence>
<feature type="coiled-coil region" evidence="1">
    <location>
        <begin position="189"/>
        <end position="223"/>
    </location>
</feature>
<dbReference type="OMA" id="ETEYIKQ"/>
<accession>H3AXX1</accession>
<evidence type="ECO:0000256" key="2">
    <source>
        <dbReference type="SAM" id="MobiDB-lite"/>
    </source>
</evidence>
<dbReference type="STRING" id="7897.ENSLACP00000014492"/>
<dbReference type="PANTHER" id="PTHR23171">
    <property type="entry name" value="GDOWN1"/>
    <property type="match status" value="1"/>
</dbReference>
<reference evidence="4" key="1">
    <citation type="submission" date="2011-08" db="EMBL/GenBank/DDBJ databases">
        <title>The draft genome of Latimeria chalumnae.</title>
        <authorList>
            <person name="Di Palma F."/>
            <person name="Alfoldi J."/>
            <person name="Johnson J."/>
            <person name="Berlin A."/>
            <person name="Gnerre S."/>
            <person name="Jaffe D."/>
            <person name="MacCallum I."/>
            <person name="Young S."/>
            <person name="Walker B.J."/>
            <person name="Lander E."/>
            <person name="Lindblad-Toh K."/>
        </authorList>
    </citation>
    <scope>NUCLEOTIDE SEQUENCE [LARGE SCALE GENOMIC DNA]</scope>
    <source>
        <strain evidence="4">Wild caught</strain>
    </source>
</reference>
<name>H3AXX1_LATCH</name>
<sequence length="344" mass="40009">MSSALPMTEYEIPGQENQGEGNSLFYASTNAQLREETEYIRKIRTTLEKIRKEMFGDGVGCEVTNIERWKLDPKKPHTLQDLNNHDKHMNGCYSKHQQVLQKLKTKDLQLIKIQKENQELAIKMEATQEAGAAAIRDATRRLYETYQKEAEELNSKHQQEQQKLQVCAVNQEQILTHSIESYHEVVARLHEKESKVTQMESLVERMQREKEELIERKQTIEKEILWRASNSRNTSASSNSLIKEASSLQEKIRHLQSIILNQHRGLHILIQQIGELTDELKKQDEVIKSLKERLSSLEAMNKELKHNVEFWSSQQKQKISKPVSFKSYSNNGKNPYLTLMKISA</sequence>
<reference evidence="3" key="3">
    <citation type="submission" date="2025-09" db="UniProtKB">
        <authorList>
            <consortium name="Ensembl"/>
        </authorList>
    </citation>
    <scope>IDENTIFICATION</scope>
</reference>
<gene>
    <name evidence="3" type="primary">CCDC68</name>
</gene>
<feature type="coiled-coil region" evidence="1">
    <location>
        <begin position="273"/>
        <end position="314"/>
    </location>
</feature>
<dbReference type="FunCoup" id="H3AXX1">
    <property type="interactions" value="62"/>
</dbReference>
<dbReference type="EMBL" id="AFYH01058223">
    <property type="status" value="NOT_ANNOTATED_CDS"/>
    <property type="molecule type" value="Genomic_DNA"/>
</dbReference>
<keyword evidence="4" id="KW-1185">Reference proteome</keyword>